<accession>A0A168I493</accession>
<reference evidence="1 2" key="1">
    <citation type="submission" date="2016-03" db="EMBL/GenBank/DDBJ databases">
        <title>Draft genome sequence of Paenibacillus glacialis DSM 22343.</title>
        <authorList>
            <person name="Shin S.-K."/>
            <person name="Yi H."/>
        </authorList>
    </citation>
    <scope>NUCLEOTIDE SEQUENCE [LARGE SCALE GENOMIC DNA]</scope>
    <source>
        <strain evidence="1 2">DSM 22343</strain>
    </source>
</reference>
<dbReference type="OrthoDB" id="1426432at2"/>
<proteinExistence type="predicted"/>
<comment type="caution">
    <text evidence="1">The sequence shown here is derived from an EMBL/GenBank/DDBJ whole genome shotgun (WGS) entry which is preliminary data.</text>
</comment>
<dbReference type="EMBL" id="LVJH01000047">
    <property type="protein sequence ID" value="OAB38851.1"/>
    <property type="molecule type" value="Genomic_DNA"/>
</dbReference>
<protein>
    <submittedName>
        <fullName evidence="1">Uncharacterized protein</fullName>
    </submittedName>
</protein>
<gene>
    <name evidence="1" type="ORF">PGLA_19540</name>
</gene>
<dbReference type="STRING" id="494026.PGLA_19540"/>
<keyword evidence="2" id="KW-1185">Reference proteome</keyword>
<dbReference type="RefSeq" id="WP_068536086.1">
    <property type="nucleotide sequence ID" value="NZ_LVJH01000047.1"/>
</dbReference>
<sequence>MKSVKEFYDEKIAKIDWFSNCGNEINIITNLDFIHVNKWRDVEKNINSNWDNLKLHIRNSLTSSLHENWREEYREWNNITLEAKSLLKNGVLNELSTFIQENKLKNSVYESVEWDLLTAMMEYAYSPYVKLGFHTELFKVYESGHIPCGWKGKWPQGSLLIF</sequence>
<dbReference type="Proteomes" id="UP000076967">
    <property type="component" value="Unassembled WGS sequence"/>
</dbReference>
<evidence type="ECO:0000313" key="1">
    <source>
        <dbReference type="EMBL" id="OAB38851.1"/>
    </source>
</evidence>
<organism evidence="1 2">
    <name type="scientific">Paenibacillus glacialis</name>
    <dbReference type="NCBI Taxonomy" id="494026"/>
    <lineage>
        <taxon>Bacteria</taxon>
        <taxon>Bacillati</taxon>
        <taxon>Bacillota</taxon>
        <taxon>Bacilli</taxon>
        <taxon>Bacillales</taxon>
        <taxon>Paenibacillaceae</taxon>
        <taxon>Paenibacillus</taxon>
    </lineage>
</organism>
<evidence type="ECO:0000313" key="2">
    <source>
        <dbReference type="Proteomes" id="UP000076967"/>
    </source>
</evidence>
<name>A0A168I493_9BACL</name>
<dbReference type="AlphaFoldDB" id="A0A168I493"/>